<dbReference type="PANTHER" id="PTHR23521">
    <property type="entry name" value="TRANSPORTER MFS SUPERFAMILY"/>
    <property type="match status" value="1"/>
</dbReference>
<feature type="transmembrane region" description="Helical" evidence="1">
    <location>
        <begin position="47"/>
        <end position="66"/>
    </location>
</feature>
<feature type="transmembrane region" description="Helical" evidence="1">
    <location>
        <begin position="357"/>
        <end position="374"/>
    </location>
</feature>
<dbReference type="SUPFAM" id="SSF103473">
    <property type="entry name" value="MFS general substrate transporter"/>
    <property type="match status" value="1"/>
</dbReference>
<dbReference type="PANTHER" id="PTHR23521:SF2">
    <property type="entry name" value="TRANSPORTER MFS SUPERFAMILY"/>
    <property type="match status" value="1"/>
</dbReference>
<proteinExistence type="predicted"/>
<feature type="domain" description="Major facilitator superfamily (MFS) profile" evidence="2">
    <location>
        <begin position="12"/>
        <end position="381"/>
    </location>
</feature>
<dbReference type="EMBL" id="LAZR01000844">
    <property type="protein sequence ID" value="KKN56423.1"/>
    <property type="molecule type" value="Genomic_DNA"/>
</dbReference>
<dbReference type="Pfam" id="PF07690">
    <property type="entry name" value="MFS_1"/>
    <property type="match status" value="1"/>
</dbReference>
<reference evidence="3" key="1">
    <citation type="journal article" date="2015" name="Nature">
        <title>Complex archaea that bridge the gap between prokaryotes and eukaryotes.</title>
        <authorList>
            <person name="Spang A."/>
            <person name="Saw J.H."/>
            <person name="Jorgensen S.L."/>
            <person name="Zaremba-Niedzwiedzka K."/>
            <person name="Martijn J."/>
            <person name="Lind A.E."/>
            <person name="van Eijk R."/>
            <person name="Schleper C."/>
            <person name="Guy L."/>
            <person name="Ettema T.J."/>
        </authorList>
    </citation>
    <scope>NUCLEOTIDE SEQUENCE</scope>
</reference>
<feature type="transmembrane region" description="Helical" evidence="1">
    <location>
        <begin position="137"/>
        <end position="159"/>
    </location>
</feature>
<dbReference type="AlphaFoldDB" id="A0A0F9US10"/>
<feature type="transmembrane region" description="Helical" evidence="1">
    <location>
        <begin position="78"/>
        <end position="96"/>
    </location>
</feature>
<dbReference type="GO" id="GO:0022857">
    <property type="term" value="F:transmembrane transporter activity"/>
    <property type="evidence" value="ECO:0007669"/>
    <property type="project" value="InterPro"/>
</dbReference>
<gene>
    <name evidence="3" type="ORF">LCGC14_0572410</name>
</gene>
<feature type="transmembrane region" description="Helical" evidence="1">
    <location>
        <begin position="102"/>
        <end position="125"/>
    </location>
</feature>
<evidence type="ECO:0000313" key="3">
    <source>
        <dbReference type="EMBL" id="KKN56423.1"/>
    </source>
</evidence>
<keyword evidence="1" id="KW-0812">Transmembrane</keyword>
<sequence>MAELAATSTSNNPLAPVIGLSFFAIASGFLMSLIPLSLPAFKLDENLAPWLASIFYFGLLIGATTIERIVVKIGHRFAFILFLSLLIVSVLAQLALPNTVNWLIARFVAGVAVAGVFVVVESWLLMTNTAKSRAKRLGLYMTSLYGGSAVGQLAIGPLGTEGSTPYLFVASLLFLAILAPLLITKGQPEKQHLEKLPLKEIKSLSHPAMLGCLASGLLLGPIYGLMPVYIAAQTDQAQYTGTLMAVIILGGMVVQPLVSYLSTRLEKSLLMGMFCLVGAAGAVGILQANTLAGLIVSYLILGACSFALYPIAITLACDSLPIAKIVSATEVMLLSYSIGSVFGPMLAANLSDASNGIVFYLAGCLITTCIYMFIKSIKNIRAGKTPVAG</sequence>
<dbReference type="PROSITE" id="PS50850">
    <property type="entry name" value="MFS"/>
    <property type="match status" value="1"/>
</dbReference>
<dbReference type="Gene3D" id="1.20.1250.20">
    <property type="entry name" value="MFS general substrate transporter like domains"/>
    <property type="match status" value="2"/>
</dbReference>
<dbReference type="GO" id="GO:0005886">
    <property type="term" value="C:plasma membrane"/>
    <property type="evidence" value="ECO:0007669"/>
    <property type="project" value="TreeGrafter"/>
</dbReference>
<protein>
    <recommendedName>
        <fullName evidence="2">Major facilitator superfamily (MFS) profile domain-containing protein</fullName>
    </recommendedName>
</protein>
<evidence type="ECO:0000256" key="1">
    <source>
        <dbReference type="SAM" id="Phobius"/>
    </source>
</evidence>
<dbReference type="InterPro" id="IPR036259">
    <property type="entry name" value="MFS_trans_sf"/>
</dbReference>
<name>A0A0F9US10_9ZZZZ</name>
<keyword evidence="1" id="KW-0472">Membrane</keyword>
<accession>A0A0F9US10</accession>
<feature type="transmembrane region" description="Helical" evidence="1">
    <location>
        <begin position="268"/>
        <end position="286"/>
    </location>
</feature>
<keyword evidence="1" id="KW-1133">Transmembrane helix</keyword>
<feature type="transmembrane region" description="Helical" evidence="1">
    <location>
        <begin position="242"/>
        <end position="261"/>
    </location>
</feature>
<dbReference type="InterPro" id="IPR011701">
    <property type="entry name" value="MFS"/>
</dbReference>
<feature type="transmembrane region" description="Helical" evidence="1">
    <location>
        <begin position="292"/>
        <end position="312"/>
    </location>
</feature>
<organism evidence="3">
    <name type="scientific">marine sediment metagenome</name>
    <dbReference type="NCBI Taxonomy" id="412755"/>
    <lineage>
        <taxon>unclassified sequences</taxon>
        <taxon>metagenomes</taxon>
        <taxon>ecological metagenomes</taxon>
    </lineage>
</organism>
<feature type="transmembrane region" description="Helical" evidence="1">
    <location>
        <begin position="204"/>
        <end position="230"/>
    </location>
</feature>
<feature type="transmembrane region" description="Helical" evidence="1">
    <location>
        <begin position="165"/>
        <end position="183"/>
    </location>
</feature>
<dbReference type="InterPro" id="IPR020846">
    <property type="entry name" value="MFS_dom"/>
</dbReference>
<feature type="transmembrane region" description="Helical" evidence="1">
    <location>
        <begin position="333"/>
        <end position="351"/>
    </location>
</feature>
<comment type="caution">
    <text evidence="3">The sequence shown here is derived from an EMBL/GenBank/DDBJ whole genome shotgun (WGS) entry which is preliminary data.</text>
</comment>
<feature type="transmembrane region" description="Helical" evidence="1">
    <location>
        <begin position="12"/>
        <end position="35"/>
    </location>
</feature>
<evidence type="ECO:0000259" key="2">
    <source>
        <dbReference type="PROSITE" id="PS50850"/>
    </source>
</evidence>